<protein>
    <submittedName>
        <fullName evidence="2">Uncharacterized protein</fullName>
    </submittedName>
</protein>
<comment type="caution">
    <text evidence="2">The sequence shown here is derived from an EMBL/GenBank/DDBJ whole genome shotgun (WGS) entry which is preliminary data.</text>
</comment>
<proteinExistence type="predicted"/>
<accession>A0ABW5P071</accession>
<feature type="region of interest" description="Disordered" evidence="1">
    <location>
        <begin position="1"/>
        <end position="60"/>
    </location>
</feature>
<sequence length="60" mass="6271">MTDPRQTDTADASRPAESGQLSESARSRTTDPNAPQQADHTGAESGKHGRPTDDADPGHS</sequence>
<dbReference type="Proteomes" id="UP001597475">
    <property type="component" value="Unassembled WGS sequence"/>
</dbReference>
<name>A0ABW5P071_9DEIO</name>
<keyword evidence="3" id="KW-1185">Reference proteome</keyword>
<reference evidence="3" key="1">
    <citation type="journal article" date="2019" name="Int. J. Syst. Evol. Microbiol.">
        <title>The Global Catalogue of Microorganisms (GCM) 10K type strain sequencing project: providing services to taxonomists for standard genome sequencing and annotation.</title>
        <authorList>
            <consortium name="The Broad Institute Genomics Platform"/>
            <consortium name="The Broad Institute Genome Sequencing Center for Infectious Disease"/>
            <person name="Wu L."/>
            <person name="Ma J."/>
        </authorList>
    </citation>
    <scope>NUCLEOTIDE SEQUENCE [LARGE SCALE GENOMIC DNA]</scope>
    <source>
        <strain evidence="3">KCTC 33842</strain>
    </source>
</reference>
<gene>
    <name evidence="2" type="ORF">ACFSR9_03085</name>
</gene>
<dbReference type="EMBL" id="JBHUMK010000011">
    <property type="protein sequence ID" value="MFD2608425.1"/>
    <property type="molecule type" value="Genomic_DNA"/>
</dbReference>
<evidence type="ECO:0000313" key="2">
    <source>
        <dbReference type="EMBL" id="MFD2608425.1"/>
    </source>
</evidence>
<evidence type="ECO:0000313" key="3">
    <source>
        <dbReference type="Proteomes" id="UP001597475"/>
    </source>
</evidence>
<organism evidence="2 3">
    <name type="scientific">Deinococcus taklimakanensis</name>
    <dbReference type="NCBI Taxonomy" id="536443"/>
    <lineage>
        <taxon>Bacteria</taxon>
        <taxon>Thermotogati</taxon>
        <taxon>Deinococcota</taxon>
        <taxon>Deinococci</taxon>
        <taxon>Deinococcales</taxon>
        <taxon>Deinococcaceae</taxon>
        <taxon>Deinococcus</taxon>
    </lineage>
</organism>
<feature type="compositionally biased region" description="Basic and acidic residues" evidence="1">
    <location>
        <begin position="41"/>
        <end position="60"/>
    </location>
</feature>
<dbReference type="RefSeq" id="WP_386842935.1">
    <property type="nucleotide sequence ID" value="NZ_JBHUMK010000011.1"/>
</dbReference>
<feature type="compositionally biased region" description="Polar residues" evidence="1">
    <location>
        <begin position="30"/>
        <end position="39"/>
    </location>
</feature>
<evidence type="ECO:0000256" key="1">
    <source>
        <dbReference type="SAM" id="MobiDB-lite"/>
    </source>
</evidence>